<gene>
    <name evidence="4" type="ORF">BECKFW1821C_GA0114237_11644</name>
</gene>
<proteinExistence type="inferred from homology"/>
<dbReference type="InterPro" id="IPR036071">
    <property type="entry name" value="AMMECR1_dom_sf"/>
</dbReference>
<dbReference type="NCBIfam" id="TIGR04336">
    <property type="entry name" value="AmmeMemoSam_B"/>
    <property type="match status" value="1"/>
</dbReference>
<dbReference type="InterPro" id="IPR023473">
    <property type="entry name" value="AMMECR1"/>
</dbReference>
<dbReference type="AlphaFoldDB" id="A0A450U464"/>
<dbReference type="InterPro" id="IPR027623">
    <property type="entry name" value="AmmeMemoSam_A"/>
</dbReference>
<protein>
    <recommendedName>
        <fullName evidence="2">MEMO1 family protein BECKFW1821C_GA0114237_11644</fullName>
    </recommendedName>
</protein>
<dbReference type="EMBL" id="CAADFE010000164">
    <property type="protein sequence ID" value="VFJ78055.1"/>
    <property type="molecule type" value="Genomic_DNA"/>
</dbReference>
<dbReference type="NCBIfam" id="TIGR00296">
    <property type="entry name" value="TIGR00296 family protein"/>
    <property type="match status" value="1"/>
</dbReference>
<dbReference type="PANTHER" id="PTHR11060">
    <property type="entry name" value="PROTEIN MEMO1"/>
    <property type="match status" value="1"/>
</dbReference>
<name>A0A450U464_9GAMM</name>
<dbReference type="SUPFAM" id="SSF143447">
    <property type="entry name" value="AMMECR1-like"/>
    <property type="match status" value="1"/>
</dbReference>
<evidence type="ECO:0000256" key="1">
    <source>
        <dbReference type="ARBA" id="ARBA00006315"/>
    </source>
</evidence>
<dbReference type="InterPro" id="IPR027485">
    <property type="entry name" value="AMMECR1_N"/>
</dbReference>
<dbReference type="InterPro" id="IPR002733">
    <property type="entry name" value="AMMECR1_domain"/>
</dbReference>
<dbReference type="HAMAP" id="MF_00055">
    <property type="entry name" value="MEMO1"/>
    <property type="match status" value="1"/>
</dbReference>
<reference evidence="4" key="1">
    <citation type="submission" date="2019-02" db="EMBL/GenBank/DDBJ databases">
        <authorList>
            <person name="Gruber-Vodicka R. H."/>
            <person name="Seah K. B. B."/>
        </authorList>
    </citation>
    <scope>NUCLEOTIDE SEQUENCE</scope>
    <source>
        <strain evidence="4">BECK_BZ131</strain>
    </source>
</reference>
<evidence type="ECO:0000256" key="2">
    <source>
        <dbReference type="HAMAP-Rule" id="MF_00055"/>
    </source>
</evidence>
<sequence length="477" mass="52828">MMNTLAVRSPAVADLFYPGNPVALKEMIDGFFSESVENERATAISKVVPKAIIAPHAGFIYSGPIAASAYGRLARVRARIRRVVLLGPSHHVGFRGIAIASAGFYHTPFGDIPVDREAINRIEDFKQVVLLDEAHIPEHSLEVHLPFLWEALDDFMLVPLVVGDTHPEEVAEVLERLWGEADTLIVVSTDLSHYLAYEKARQRDNTTARAIEALDTMAIHPEDACGRNPINGLLHLARQRGMVVERLDLRNSGDTAGDKRRVVGYGAWAFFDSGVNMKQAISPDDSANNRDELSTRERETLLEIAVNSIAHGLARKEPLSIDPAEFPPALRERRATFVTLETEGRLRGCIGSLQATHSLVEDIAENAFKAAFQDYRFPFLTREEFDGLVVKLSLLTPTKPMDFESEDDLIGQLRPGVDGLILTSGARRATFLPSVWESLPEPAEFLRHLKIKAGLSPDAWPSDLTISRYTAEHVGKF</sequence>
<dbReference type="InterPro" id="IPR002737">
    <property type="entry name" value="MEMO1_fam"/>
</dbReference>
<dbReference type="Gene3D" id="3.30.700.20">
    <property type="entry name" value="Hypothetical protein ph0010, domain 1"/>
    <property type="match status" value="1"/>
</dbReference>
<comment type="similarity">
    <text evidence="1 2">Belongs to the MEMO1 family.</text>
</comment>
<evidence type="ECO:0000259" key="3">
    <source>
        <dbReference type="PROSITE" id="PS51112"/>
    </source>
</evidence>
<dbReference type="Pfam" id="PF01875">
    <property type="entry name" value="Memo"/>
    <property type="match status" value="1"/>
</dbReference>
<feature type="domain" description="AMMECR1" evidence="3">
    <location>
        <begin position="296"/>
        <end position="477"/>
    </location>
</feature>
<dbReference type="Pfam" id="PF01871">
    <property type="entry name" value="AMMECR1"/>
    <property type="match status" value="1"/>
</dbReference>
<dbReference type="CDD" id="cd07361">
    <property type="entry name" value="MEMO_like"/>
    <property type="match status" value="1"/>
</dbReference>
<dbReference type="PROSITE" id="PS51112">
    <property type="entry name" value="AMMECR1"/>
    <property type="match status" value="1"/>
</dbReference>
<accession>A0A450U464</accession>
<dbReference type="NCBIfam" id="TIGR04335">
    <property type="entry name" value="AmmeMemoSam_A"/>
    <property type="match status" value="1"/>
</dbReference>
<dbReference type="Gene3D" id="3.40.830.10">
    <property type="entry name" value="LigB-like"/>
    <property type="match status" value="1"/>
</dbReference>
<dbReference type="PANTHER" id="PTHR11060:SF0">
    <property type="entry name" value="PROTEIN MEMO1"/>
    <property type="match status" value="1"/>
</dbReference>
<evidence type="ECO:0000313" key="4">
    <source>
        <dbReference type="EMBL" id="VFJ78055.1"/>
    </source>
</evidence>
<organism evidence="4">
    <name type="scientific">Candidatus Kentrum sp. FW</name>
    <dbReference type="NCBI Taxonomy" id="2126338"/>
    <lineage>
        <taxon>Bacteria</taxon>
        <taxon>Pseudomonadati</taxon>
        <taxon>Pseudomonadota</taxon>
        <taxon>Gammaproteobacteria</taxon>
        <taxon>Candidatus Kentrum</taxon>
    </lineage>
</organism>
<dbReference type="Gene3D" id="3.30.1490.150">
    <property type="entry name" value="Hypothetical protein ph0010, domain 2"/>
    <property type="match status" value="1"/>
</dbReference>